<evidence type="ECO:0000259" key="1">
    <source>
        <dbReference type="Pfam" id="PF05050"/>
    </source>
</evidence>
<reference evidence="2 3" key="1">
    <citation type="submission" date="2021-03" db="EMBL/GenBank/DDBJ databases">
        <title>Genomic Encyclopedia of Type Strains, Phase IV (KMG-IV): sequencing the most valuable type-strain genomes for metagenomic binning, comparative biology and taxonomic classification.</title>
        <authorList>
            <person name="Goeker M."/>
        </authorList>
    </citation>
    <scope>NUCLEOTIDE SEQUENCE [LARGE SCALE GENOMIC DNA]</scope>
    <source>
        <strain evidence="2 3">DSM 27138</strain>
    </source>
</reference>
<proteinExistence type="predicted"/>
<dbReference type="RefSeq" id="WP_209467672.1">
    <property type="nucleotide sequence ID" value="NZ_JAGGLG010000030.1"/>
</dbReference>
<dbReference type="PANTHER" id="PTHR34203:SF15">
    <property type="entry name" value="SLL1173 PROTEIN"/>
    <property type="match status" value="1"/>
</dbReference>
<accession>A0ABS4JVL2</accession>
<dbReference type="InterPro" id="IPR029063">
    <property type="entry name" value="SAM-dependent_MTases_sf"/>
</dbReference>
<dbReference type="InterPro" id="IPR006342">
    <property type="entry name" value="FkbM_mtfrase"/>
</dbReference>
<dbReference type="GO" id="GO:0032259">
    <property type="term" value="P:methylation"/>
    <property type="evidence" value="ECO:0007669"/>
    <property type="project" value="UniProtKB-KW"/>
</dbReference>
<gene>
    <name evidence="2" type="ORF">J2Z79_003012</name>
</gene>
<dbReference type="InterPro" id="IPR052514">
    <property type="entry name" value="SAM-dependent_MTase"/>
</dbReference>
<dbReference type="Pfam" id="PF05050">
    <property type="entry name" value="Methyltransf_21"/>
    <property type="match status" value="1"/>
</dbReference>
<name>A0ABS4JVL2_9FIRM</name>
<evidence type="ECO:0000313" key="3">
    <source>
        <dbReference type="Proteomes" id="UP001519289"/>
    </source>
</evidence>
<dbReference type="GO" id="GO:0008168">
    <property type="term" value="F:methyltransferase activity"/>
    <property type="evidence" value="ECO:0007669"/>
    <property type="project" value="UniProtKB-KW"/>
</dbReference>
<feature type="domain" description="Methyltransferase FkbM" evidence="1">
    <location>
        <begin position="86"/>
        <end position="254"/>
    </location>
</feature>
<dbReference type="Proteomes" id="UP001519289">
    <property type="component" value="Unassembled WGS sequence"/>
</dbReference>
<sequence>MVQRRRPRLIHRKASKVPPPVPYTACTFTVPLPSDVAAAVNRPSLTLLGVESDISIVGEVRRRGRWEPHVMEAIVRFLPPGGTFIDVGANFGIHAALAAARVGDAGRVLAVEASPVTLGLLAQNLANMGCPGAVAVHAAAWSRPEILRFRHITQVVGGSHVAFTGDERPWDGVQYQVLGVPLDTLVTLAGLERVDLIKIDVEGSEHRVLQGAAETLRRHRPTMIIEFNQETARFFDGHTAEDLHRLVRELGYRMAFLDPMFTAHDANDYAAMERIWQSRNQVLEVACTPA</sequence>
<keyword evidence="2" id="KW-0489">Methyltransferase</keyword>
<dbReference type="SUPFAM" id="SSF53335">
    <property type="entry name" value="S-adenosyl-L-methionine-dependent methyltransferases"/>
    <property type="match status" value="1"/>
</dbReference>
<dbReference type="Gene3D" id="3.40.50.150">
    <property type="entry name" value="Vaccinia Virus protein VP39"/>
    <property type="match status" value="1"/>
</dbReference>
<dbReference type="EMBL" id="JAGGLG010000030">
    <property type="protein sequence ID" value="MBP2019570.1"/>
    <property type="molecule type" value="Genomic_DNA"/>
</dbReference>
<dbReference type="NCBIfam" id="TIGR01444">
    <property type="entry name" value="fkbM_fam"/>
    <property type="match status" value="1"/>
</dbReference>
<organism evidence="2 3">
    <name type="scientific">Symbiobacterium terraclitae</name>
    <dbReference type="NCBI Taxonomy" id="557451"/>
    <lineage>
        <taxon>Bacteria</taxon>
        <taxon>Bacillati</taxon>
        <taxon>Bacillota</taxon>
        <taxon>Clostridia</taxon>
        <taxon>Eubacteriales</taxon>
        <taxon>Symbiobacteriaceae</taxon>
        <taxon>Symbiobacterium</taxon>
    </lineage>
</organism>
<keyword evidence="2" id="KW-0808">Transferase</keyword>
<protein>
    <submittedName>
        <fullName evidence="2">FkbM family methyltransferase</fullName>
    </submittedName>
</protein>
<keyword evidence="3" id="KW-1185">Reference proteome</keyword>
<evidence type="ECO:0000313" key="2">
    <source>
        <dbReference type="EMBL" id="MBP2019570.1"/>
    </source>
</evidence>
<comment type="caution">
    <text evidence="2">The sequence shown here is derived from an EMBL/GenBank/DDBJ whole genome shotgun (WGS) entry which is preliminary data.</text>
</comment>
<dbReference type="PANTHER" id="PTHR34203">
    <property type="entry name" value="METHYLTRANSFERASE, FKBM FAMILY PROTEIN"/>
    <property type="match status" value="1"/>
</dbReference>